<name>A0ABN8ZAI4_RANTA</name>
<protein>
    <submittedName>
        <fullName evidence="1">Uncharacterized protein</fullName>
    </submittedName>
</protein>
<keyword evidence="2" id="KW-1185">Reference proteome</keyword>
<gene>
    <name evidence="1" type="ORF">MRATA1EN1_LOCUS18178</name>
</gene>
<accession>A0ABN8ZAI4</accession>
<evidence type="ECO:0000313" key="1">
    <source>
        <dbReference type="EMBL" id="CAI9169216.1"/>
    </source>
</evidence>
<evidence type="ECO:0000313" key="2">
    <source>
        <dbReference type="Proteomes" id="UP001176941"/>
    </source>
</evidence>
<sequence>MQSSVSTALVMVDKSLDSGFGDQARYSSVAQVMGNQSWIRDPGRLDSVYWMHDPKEGNSKQHLGTQQARHKEGAAPNHWTLLWSLNVENKARCTIKSAQEQVSLCLPQVQPWGGHRSTRDSRIALLEFASVTAMGPSVAKAADVPGGEEDDWRLPVLLWLQ</sequence>
<dbReference type="Proteomes" id="UP001176941">
    <property type="component" value="Chromosome 29"/>
</dbReference>
<organism evidence="1 2">
    <name type="scientific">Rangifer tarandus platyrhynchus</name>
    <name type="common">Svalbard reindeer</name>
    <dbReference type="NCBI Taxonomy" id="3082113"/>
    <lineage>
        <taxon>Eukaryota</taxon>
        <taxon>Metazoa</taxon>
        <taxon>Chordata</taxon>
        <taxon>Craniata</taxon>
        <taxon>Vertebrata</taxon>
        <taxon>Euteleostomi</taxon>
        <taxon>Mammalia</taxon>
        <taxon>Eutheria</taxon>
        <taxon>Laurasiatheria</taxon>
        <taxon>Artiodactyla</taxon>
        <taxon>Ruminantia</taxon>
        <taxon>Pecora</taxon>
        <taxon>Cervidae</taxon>
        <taxon>Odocoileinae</taxon>
        <taxon>Rangifer</taxon>
    </lineage>
</organism>
<proteinExistence type="predicted"/>
<dbReference type="EMBL" id="OX459965">
    <property type="protein sequence ID" value="CAI9169216.1"/>
    <property type="molecule type" value="Genomic_DNA"/>
</dbReference>
<reference evidence="1" key="1">
    <citation type="submission" date="2023-04" db="EMBL/GenBank/DDBJ databases">
        <authorList>
            <consortium name="ELIXIR-Norway"/>
        </authorList>
    </citation>
    <scope>NUCLEOTIDE SEQUENCE [LARGE SCALE GENOMIC DNA]</scope>
</reference>